<dbReference type="OrthoDB" id="1098070at2"/>
<dbReference type="Proteomes" id="UP000217250">
    <property type="component" value="Chromosome"/>
</dbReference>
<name>A0A250FS75_9FLAO</name>
<organism evidence="2 3">
    <name type="scientific">Capnocytophaga gingivalis</name>
    <dbReference type="NCBI Taxonomy" id="1017"/>
    <lineage>
        <taxon>Bacteria</taxon>
        <taxon>Pseudomonadati</taxon>
        <taxon>Bacteroidota</taxon>
        <taxon>Flavobacteriia</taxon>
        <taxon>Flavobacteriales</taxon>
        <taxon>Flavobacteriaceae</taxon>
        <taxon>Capnocytophaga</taxon>
    </lineage>
</organism>
<evidence type="ECO:0000313" key="2">
    <source>
        <dbReference type="EMBL" id="ATA86817.1"/>
    </source>
</evidence>
<reference evidence="3" key="1">
    <citation type="submission" date="2017-06" db="EMBL/GenBank/DDBJ databases">
        <title>Capnocytophaga spp. assemblies.</title>
        <authorList>
            <person name="Gulvik C.A."/>
        </authorList>
    </citation>
    <scope>NUCLEOTIDE SEQUENCE [LARGE SCALE GENOMIC DNA]</scope>
    <source>
        <strain evidence="3">H1496</strain>
    </source>
</reference>
<dbReference type="Gene3D" id="3.30.2310.20">
    <property type="entry name" value="RelE-like"/>
    <property type="match status" value="1"/>
</dbReference>
<dbReference type="OMA" id="LETLEYW"/>
<dbReference type="AlphaFoldDB" id="A0A250FS75"/>
<dbReference type="KEGG" id="cgh:CGC50_06355"/>
<keyword evidence="1" id="KW-1277">Toxin-antitoxin system</keyword>
<accession>A0A250FS75</accession>
<evidence type="ECO:0000313" key="3">
    <source>
        <dbReference type="Proteomes" id="UP000217250"/>
    </source>
</evidence>
<gene>
    <name evidence="2" type="ORF">CGC50_06355</name>
</gene>
<dbReference type="EMBL" id="CP022386">
    <property type="protein sequence ID" value="ATA86817.1"/>
    <property type="molecule type" value="Genomic_DNA"/>
</dbReference>
<protein>
    <submittedName>
        <fullName evidence="2">RelE/ParE family toxin</fullName>
    </submittedName>
</protein>
<dbReference type="RefSeq" id="WP_002667317.1">
    <property type="nucleotide sequence ID" value="NZ_CAJPPZ010000062.1"/>
</dbReference>
<sequence>MEIIWSPKAKDNLLETLEYWEVHNGSPLYSDKIIEEIKSLLQELSNNPYFMGRYIEKLNLYVRPILKGRFLIYFQLKEDNSIEIQHFRSSKQESLE</sequence>
<proteinExistence type="predicted"/>
<evidence type="ECO:0000256" key="1">
    <source>
        <dbReference type="ARBA" id="ARBA00022649"/>
    </source>
</evidence>
<dbReference type="GeneID" id="84808179"/>
<dbReference type="InterPro" id="IPR035093">
    <property type="entry name" value="RelE/ParE_toxin_dom_sf"/>
</dbReference>
<dbReference type="InterPro" id="IPR007712">
    <property type="entry name" value="RelE/ParE_toxin"/>
</dbReference>
<dbReference type="Pfam" id="PF05016">
    <property type="entry name" value="ParE_toxin"/>
    <property type="match status" value="1"/>
</dbReference>